<dbReference type="SUPFAM" id="SSF53041">
    <property type="entry name" value="Resolvase-like"/>
    <property type="match status" value="1"/>
</dbReference>
<feature type="active site" description="O-(5'-phospho-DNA)-serine intermediate" evidence="5 6">
    <location>
        <position position="24"/>
    </location>
</feature>
<name>A0A501WC97_9RHOB</name>
<dbReference type="PROSITE" id="PS51736">
    <property type="entry name" value="RECOMBINASES_3"/>
    <property type="match status" value="1"/>
</dbReference>
<dbReference type="AlphaFoldDB" id="A0A501WC97"/>
<dbReference type="PANTHER" id="PTHR30461">
    <property type="entry name" value="DNA-INVERTASE FROM LAMBDOID PROPHAGE"/>
    <property type="match status" value="1"/>
</dbReference>
<feature type="domain" description="Resolvase/invertase-type recombinase catalytic" evidence="7">
    <location>
        <begin position="16"/>
        <end position="157"/>
    </location>
</feature>
<dbReference type="EMBL" id="VFRP01000029">
    <property type="protein sequence ID" value="TPE47553.1"/>
    <property type="molecule type" value="Genomic_DNA"/>
</dbReference>
<dbReference type="SMART" id="SM00857">
    <property type="entry name" value="Resolvase"/>
    <property type="match status" value="1"/>
</dbReference>
<keyword evidence="9" id="KW-1185">Reference proteome</keyword>
<evidence type="ECO:0000256" key="3">
    <source>
        <dbReference type="ARBA" id="ARBA00023125"/>
    </source>
</evidence>
<evidence type="ECO:0000313" key="8">
    <source>
        <dbReference type="EMBL" id="TPE47553.1"/>
    </source>
</evidence>
<dbReference type="CDD" id="cd03768">
    <property type="entry name" value="SR_ResInv"/>
    <property type="match status" value="1"/>
</dbReference>
<dbReference type="GO" id="GO:0000150">
    <property type="term" value="F:DNA strand exchange activity"/>
    <property type="evidence" value="ECO:0007669"/>
    <property type="project" value="InterPro"/>
</dbReference>
<evidence type="ECO:0000256" key="6">
    <source>
        <dbReference type="PROSITE-ProRule" id="PRU10137"/>
    </source>
</evidence>
<comment type="caution">
    <text evidence="8">The sequence shown here is derived from an EMBL/GenBank/DDBJ whole genome shotgun (WGS) entry which is preliminary data.</text>
</comment>
<keyword evidence="4" id="KW-0233">DNA recombination</keyword>
<dbReference type="Proteomes" id="UP000319255">
    <property type="component" value="Unassembled WGS sequence"/>
</dbReference>
<evidence type="ECO:0000256" key="5">
    <source>
        <dbReference type="PIRSR" id="PIRSR606118-50"/>
    </source>
</evidence>
<proteinExistence type="inferred from homology"/>
<evidence type="ECO:0000313" key="9">
    <source>
        <dbReference type="Proteomes" id="UP000319255"/>
    </source>
</evidence>
<sequence length="205" mass="21725">MAWTTDTPEPRFLAMITAVYARVSTADQTTENQLREMEAKGIVPNMTFTETVSGSVAAMERPAFRDTVAALKAVSGPRRLVVTKLDRLGRNTSDILGTLDILGKMGCGVVVLQLGDLDLTSTAGKLMVTMLAAVATMERDLLIERTHAGLARARSEGKKGGRPEALSEERKEIARGMLASGLSVKAVAGELGVARATVAKLKAVA</sequence>
<evidence type="ECO:0000256" key="1">
    <source>
        <dbReference type="ARBA" id="ARBA00009913"/>
    </source>
</evidence>
<dbReference type="Pfam" id="PF02796">
    <property type="entry name" value="HTH_7"/>
    <property type="match status" value="1"/>
</dbReference>
<dbReference type="InterPro" id="IPR036162">
    <property type="entry name" value="Resolvase-like_N_sf"/>
</dbReference>
<dbReference type="GO" id="GO:0003677">
    <property type="term" value="F:DNA binding"/>
    <property type="evidence" value="ECO:0007669"/>
    <property type="project" value="UniProtKB-KW"/>
</dbReference>
<dbReference type="Gene3D" id="3.40.50.1390">
    <property type="entry name" value="Resolvase, N-terminal catalytic domain"/>
    <property type="match status" value="1"/>
</dbReference>
<keyword evidence="2" id="KW-0229">DNA integration</keyword>
<evidence type="ECO:0000256" key="2">
    <source>
        <dbReference type="ARBA" id="ARBA00022908"/>
    </source>
</evidence>
<evidence type="ECO:0000256" key="4">
    <source>
        <dbReference type="ARBA" id="ARBA00023172"/>
    </source>
</evidence>
<dbReference type="InterPro" id="IPR006120">
    <property type="entry name" value="Resolvase_HTH_dom"/>
</dbReference>
<comment type="similarity">
    <text evidence="1">Belongs to the site-specific recombinase resolvase family.</text>
</comment>
<dbReference type="InterPro" id="IPR006119">
    <property type="entry name" value="Resolv_N"/>
</dbReference>
<dbReference type="InterPro" id="IPR009057">
    <property type="entry name" value="Homeodomain-like_sf"/>
</dbReference>
<reference evidence="8 9" key="1">
    <citation type="submission" date="2019-06" db="EMBL/GenBank/DDBJ databases">
        <title>A novel bacterium of genus Amaricoccus, isolated from marine sediment.</title>
        <authorList>
            <person name="Huang H."/>
            <person name="Mo K."/>
            <person name="Hu Y."/>
        </authorList>
    </citation>
    <scope>NUCLEOTIDE SEQUENCE [LARGE SCALE GENOMIC DNA]</scope>
    <source>
        <strain evidence="8 9">HB172011</strain>
    </source>
</reference>
<dbReference type="InterPro" id="IPR006118">
    <property type="entry name" value="Recombinase_CS"/>
</dbReference>
<dbReference type="Gene3D" id="1.10.10.60">
    <property type="entry name" value="Homeodomain-like"/>
    <property type="match status" value="1"/>
</dbReference>
<dbReference type="GO" id="GO:0015074">
    <property type="term" value="P:DNA integration"/>
    <property type="evidence" value="ECO:0007669"/>
    <property type="project" value="UniProtKB-KW"/>
</dbReference>
<dbReference type="PANTHER" id="PTHR30461:SF2">
    <property type="entry name" value="SERINE RECOMBINASE PINE-RELATED"/>
    <property type="match status" value="1"/>
</dbReference>
<evidence type="ECO:0000259" key="7">
    <source>
        <dbReference type="PROSITE" id="PS51736"/>
    </source>
</evidence>
<dbReference type="Pfam" id="PF00239">
    <property type="entry name" value="Resolvase"/>
    <property type="match status" value="1"/>
</dbReference>
<keyword evidence="3" id="KW-0238">DNA-binding</keyword>
<dbReference type="PROSITE" id="PS00397">
    <property type="entry name" value="RECOMBINASES_1"/>
    <property type="match status" value="1"/>
</dbReference>
<dbReference type="OrthoDB" id="2290206at2"/>
<protein>
    <submittedName>
        <fullName evidence="8">Recombinase family protein</fullName>
    </submittedName>
</protein>
<gene>
    <name evidence="8" type="ORF">FJM51_19660</name>
</gene>
<dbReference type="SUPFAM" id="SSF46689">
    <property type="entry name" value="Homeodomain-like"/>
    <property type="match status" value="1"/>
</dbReference>
<accession>A0A501WC97</accession>
<organism evidence="8 9">
    <name type="scientific">Amaricoccus solimangrovi</name>
    <dbReference type="NCBI Taxonomy" id="2589815"/>
    <lineage>
        <taxon>Bacteria</taxon>
        <taxon>Pseudomonadati</taxon>
        <taxon>Pseudomonadota</taxon>
        <taxon>Alphaproteobacteria</taxon>
        <taxon>Rhodobacterales</taxon>
        <taxon>Paracoccaceae</taxon>
        <taxon>Amaricoccus</taxon>
    </lineage>
</organism>
<dbReference type="CDD" id="cd00569">
    <property type="entry name" value="HTH_Hin_like"/>
    <property type="match status" value="1"/>
</dbReference>
<dbReference type="InterPro" id="IPR050639">
    <property type="entry name" value="SSR_resolvase"/>
</dbReference>